<feature type="compositionally biased region" description="Basic and acidic residues" evidence="1">
    <location>
        <begin position="248"/>
        <end position="258"/>
    </location>
</feature>
<evidence type="ECO:0000256" key="1">
    <source>
        <dbReference type="SAM" id="MobiDB-lite"/>
    </source>
</evidence>
<keyword evidence="2" id="KW-1133">Transmembrane helix</keyword>
<feature type="compositionally biased region" description="Polar residues" evidence="1">
    <location>
        <begin position="202"/>
        <end position="212"/>
    </location>
</feature>
<dbReference type="OMA" id="RRINSLW"/>
<dbReference type="EnsemblMetazoa" id="G22985.5">
    <property type="protein sequence ID" value="G22985.5:cds"/>
    <property type="gene ID" value="G22985"/>
</dbReference>
<accession>A0A8W8K9N2</accession>
<keyword evidence="2" id="KW-0472">Membrane</keyword>
<reference evidence="3" key="1">
    <citation type="submission" date="2022-08" db="UniProtKB">
        <authorList>
            <consortium name="EnsemblMetazoa"/>
        </authorList>
    </citation>
    <scope>IDENTIFICATION</scope>
    <source>
        <strain evidence="3">05x7-T-G4-1.051#20</strain>
    </source>
</reference>
<name>A0A8W8K9N2_MAGGI</name>
<feature type="region of interest" description="Disordered" evidence="1">
    <location>
        <begin position="179"/>
        <end position="277"/>
    </location>
</feature>
<evidence type="ECO:0000256" key="2">
    <source>
        <dbReference type="SAM" id="Phobius"/>
    </source>
</evidence>
<dbReference type="OrthoDB" id="10549120at2759"/>
<feature type="region of interest" description="Disordered" evidence="1">
    <location>
        <begin position="446"/>
        <end position="503"/>
    </location>
</feature>
<evidence type="ECO:0000313" key="3">
    <source>
        <dbReference type="EnsemblMetazoa" id="G22985.5:cds"/>
    </source>
</evidence>
<feature type="compositionally biased region" description="Basic and acidic residues" evidence="1">
    <location>
        <begin position="465"/>
        <end position="476"/>
    </location>
</feature>
<feature type="compositionally biased region" description="Basic and acidic residues" evidence="1">
    <location>
        <begin position="224"/>
        <end position="235"/>
    </location>
</feature>
<organism evidence="3 4">
    <name type="scientific">Magallana gigas</name>
    <name type="common">Pacific oyster</name>
    <name type="synonym">Crassostrea gigas</name>
    <dbReference type="NCBI Taxonomy" id="29159"/>
    <lineage>
        <taxon>Eukaryota</taxon>
        <taxon>Metazoa</taxon>
        <taxon>Spiralia</taxon>
        <taxon>Lophotrochozoa</taxon>
        <taxon>Mollusca</taxon>
        <taxon>Bivalvia</taxon>
        <taxon>Autobranchia</taxon>
        <taxon>Pteriomorphia</taxon>
        <taxon>Ostreida</taxon>
        <taxon>Ostreoidea</taxon>
        <taxon>Ostreidae</taxon>
        <taxon>Magallana</taxon>
    </lineage>
</organism>
<feature type="compositionally biased region" description="Basic and acidic residues" evidence="1">
    <location>
        <begin position="179"/>
        <end position="201"/>
    </location>
</feature>
<feature type="transmembrane region" description="Helical" evidence="2">
    <location>
        <begin position="107"/>
        <end position="125"/>
    </location>
</feature>
<protein>
    <submittedName>
        <fullName evidence="3">Uncharacterized protein</fullName>
    </submittedName>
</protein>
<keyword evidence="4" id="KW-1185">Reference proteome</keyword>
<dbReference type="Proteomes" id="UP000005408">
    <property type="component" value="Unassembled WGS sequence"/>
</dbReference>
<proteinExistence type="predicted"/>
<dbReference type="AlphaFoldDB" id="A0A8W8K9N2"/>
<keyword evidence="2" id="KW-0812">Transmembrane</keyword>
<evidence type="ECO:0000313" key="4">
    <source>
        <dbReference type="Proteomes" id="UP000005408"/>
    </source>
</evidence>
<sequence>MATSLPTSQHSTTQEVYGKSTSLIETNTSTKANWISIMTSSTLLRDHSTTASMNMSVSEMPSTVTVMAADNTTVNYTTTDIISGQGIDILDTIWAGWFMKLDIPTRIVIITLLGLVVLLAIGIFVCCCCCKRHRCGKSNIMRSDPRRVCSEERHYTLPTRLTKLGQDLTRRISSMWMDREADGESDRAVRTRYSPRKDRTQRMPSPTPSTTDRPYMDMSLLRRSNKEQDVLKSSDDTDNLSSKGYVEVNRKPQIDRKNLPLPPPKPHPKLANTDGNDSLRLKNVTNVMGSQDHPVYNPQMPAVNFQIVPSLHGPTPSFSACQQCTMGSMCSYAHGAHSVVPMSIQQPPVSQPMNMFNNRIYMPEESCSSSVVYTYGQGSNKPPWKGMIGHPYYNENLPYGHCIPEVTEDSEERDNSSNIPSFGFHNETNSKKTNFYSLDKFQSKKEKHSYDNLQDQEPMYSDPIEPTKGDRWKEPQKGAPKPRSRKLKAMNSIGSARMSMDLK</sequence>